<evidence type="ECO:0008006" key="4">
    <source>
        <dbReference type="Google" id="ProtNLM"/>
    </source>
</evidence>
<evidence type="ECO:0000313" key="2">
    <source>
        <dbReference type="EMBL" id="MEX5284498.1"/>
    </source>
</evidence>
<accession>A0ABV3X311</accession>
<keyword evidence="3" id="KW-1185">Reference proteome</keyword>
<dbReference type="EMBL" id="JARVLH010000001">
    <property type="protein sequence ID" value="MEX5284498.1"/>
    <property type="molecule type" value="Genomic_DNA"/>
</dbReference>
<sequence>MLKAFFGYWRTVCQYLATEKGNHDFWDHLRALVLIVLSMAAAVALVHFVFG</sequence>
<keyword evidence="1" id="KW-1133">Transmembrane helix</keyword>
<feature type="transmembrane region" description="Helical" evidence="1">
    <location>
        <begin position="31"/>
        <end position="50"/>
    </location>
</feature>
<reference evidence="2 3" key="1">
    <citation type="submission" date="2023-04" db="EMBL/GenBank/DDBJ databases">
        <title>Genome Sequence of Selenomonas sputigena ATCC 33150.</title>
        <authorList>
            <person name="Miller D.P."/>
            <person name="Anvari S."/>
            <person name="Polson S.W."/>
            <person name="Macdonald M."/>
            <person name="Mcdowell J.V."/>
        </authorList>
    </citation>
    <scope>NUCLEOTIDE SEQUENCE [LARGE SCALE GENOMIC DNA]</scope>
    <source>
        <strain evidence="2 3">ATCC 33150</strain>
    </source>
</reference>
<evidence type="ECO:0000313" key="3">
    <source>
        <dbReference type="Proteomes" id="UP001559623"/>
    </source>
</evidence>
<dbReference type="RefSeq" id="WP_368846204.1">
    <property type="nucleotide sequence ID" value="NZ_CP194411.1"/>
</dbReference>
<keyword evidence="1" id="KW-0812">Transmembrane</keyword>
<dbReference type="Proteomes" id="UP001559623">
    <property type="component" value="Unassembled WGS sequence"/>
</dbReference>
<protein>
    <recommendedName>
        <fullName evidence="4">DUF2970 domain-containing protein</fullName>
    </recommendedName>
</protein>
<gene>
    <name evidence="2" type="ORF">QCO44_02405</name>
</gene>
<organism evidence="2 3">
    <name type="scientific">Selenomonas sputigena</name>
    <dbReference type="NCBI Taxonomy" id="69823"/>
    <lineage>
        <taxon>Bacteria</taxon>
        <taxon>Bacillati</taxon>
        <taxon>Bacillota</taxon>
        <taxon>Negativicutes</taxon>
        <taxon>Selenomonadales</taxon>
        <taxon>Selenomonadaceae</taxon>
        <taxon>Selenomonas</taxon>
    </lineage>
</organism>
<name>A0ABV3X311_9FIRM</name>
<keyword evidence="1" id="KW-0472">Membrane</keyword>
<proteinExistence type="predicted"/>
<evidence type="ECO:0000256" key="1">
    <source>
        <dbReference type="SAM" id="Phobius"/>
    </source>
</evidence>
<comment type="caution">
    <text evidence="2">The sequence shown here is derived from an EMBL/GenBank/DDBJ whole genome shotgun (WGS) entry which is preliminary data.</text>
</comment>